<comment type="caution">
    <text evidence="3">The sequence shown here is derived from an EMBL/GenBank/DDBJ whole genome shotgun (WGS) entry which is preliminary data.</text>
</comment>
<feature type="region of interest" description="Disordered" evidence="1">
    <location>
        <begin position="29"/>
        <end position="86"/>
    </location>
</feature>
<gene>
    <name evidence="3" type="ORF">B7C42_00986</name>
</gene>
<dbReference type="PROSITE" id="PS51257">
    <property type="entry name" value="PROKAR_LIPOPROTEIN"/>
    <property type="match status" value="1"/>
</dbReference>
<evidence type="ECO:0000313" key="4">
    <source>
        <dbReference type="Proteomes" id="UP000215506"/>
    </source>
</evidence>
<evidence type="ECO:0000313" key="3">
    <source>
        <dbReference type="EMBL" id="OXR46023.1"/>
    </source>
</evidence>
<evidence type="ECO:0000256" key="2">
    <source>
        <dbReference type="SAM" id="SignalP"/>
    </source>
</evidence>
<feature type="compositionally biased region" description="Basic and acidic residues" evidence="1">
    <location>
        <begin position="77"/>
        <end position="86"/>
    </location>
</feature>
<dbReference type="RefSeq" id="WP_094024529.1">
    <property type="nucleotide sequence ID" value="NZ_NGAF01000002.1"/>
</dbReference>
<evidence type="ECO:0000256" key="1">
    <source>
        <dbReference type="SAM" id="MobiDB-lite"/>
    </source>
</evidence>
<feature type="signal peptide" evidence="2">
    <location>
        <begin position="1"/>
        <end position="22"/>
    </location>
</feature>
<evidence type="ECO:0008006" key="5">
    <source>
        <dbReference type="Google" id="ProtNLM"/>
    </source>
</evidence>
<sequence length="86" mass="8728">MKKFVVAALSSAALAVTLTACAHDEKTCCAPPASSVTPTPVPSDDGSGLRRNTSPSPAPPSGESARPHITLPHLTWPKRDPGAGGE</sequence>
<keyword evidence="2" id="KW-0732">Signal</keyword>
<dbReference type="AlphaFoldDB" id="A0A231HAP6"/>
<dbReference type="Proteomes" id="UP000215506">
    <property type="component" value="Unassembled WGS sequence"/>
</dbReference>
<name>A0A231HAP6_9NOCA</name>
<proteinExistence type="predicted"/>
<organism evidence="3 4">
    <name type="scientific">Nocardia cerradoensis</name>
    <dbReference type="NCBI Taxonomy" id="85688"/>
    <lineage>
        <taxon>Bacteria</taxon>
        <taxon>Bacillati</taxon>
        <taxon>Actinomycetota</taxon>
        <taxon>Actinomycetes</taxon>
        <taxon>Mycobacteriales</taxon>
        <taxon>Nocardiaceae</taxon>
        <taxon>Nocardia</taxon>
    </lineage>
</organism>
<feature type="chain" id="PRO_5012511458" description="Lipoprotein" evidence="2">
    <location>
        <begin position="23"/>
        <end position="86"/>
    </location>
</feature>
<keyword evidence="4" id="KW-1185">Reference proteome</keyword>
<dbReference type="EMBL" id="NGAF01000002">
    <property type="protein sequence ID" value="OXR46023.1"/>
    <property type="molecule type" value="Genomic_DNA"/>
</dbReference>
<reference evidence="3 4" key="1">
    <citation type="submission" date="2017-07" db="EMBL/GenBank/DDBJ databases">
        <title>First draft Genome Sequence of Nocardia cerradoensis isolated from human infection.</title>
        <authorList>
            <person name="Carrasco G."/>
        </authorList>
    </citation>
    <scope>NUCLEOTIDE SEQUENCE [LARGE SCALE GENOMIC DNA]</scope>
    <source>
        <strain evidence="3 4">CNM20130759</strain>
    </source>
</reference>
<accession>A0A231HAP6</accession>
<protein>
    <recommendedName>
        <fullName evidence="5">Lipoprotein</fullName>
    </recommendedName>
</protein>